<dbReference type="PANTHER" id="PTHR34820">
    <property type="entry name" value="INNER MEMBRANE PROTEIN YEBZ"/>
    <property type="match status" value="1"/>
</dbReference>
<keyword evidence="2" id="KW-0479">Metal-binding</keyword>
<keyword evidence="6" id="KW-1133">Transmembrane helix</keyword>
<dbReference type="InterPro" id="IPR014755">
    <property type="entry name" value="Cu-Rt/internalin_Ig-like"/>
</dbReference>
<comment type="caution">
    <text evidence="9">The sequence shown here is derived from an EMBL/GenBank/DDBJ whole genome shotgun (WGS) entry which is preliminary data.</text>
</comment>
<evidence type="ECO:0000313" key="9">
    <source>
        <dbReference type="EMBL" id="MDZ5474177.1"/>
    </source>
</evidence>
<keyword evidence="6" id="KW-0812">Transmembrane</keyword>
<dbReference type="InterPro" id="IPR014756">
    <property type="entry name" value="Ig_E-set"/>
</dbReference>
<keyword evidence="3 7" id="KW-0732">Signal</keyword>
<dbReference type="SUPFAM" id="SSF81296">
    <property type="entry name" value="E set domains"/>
    <property type="match status" value="1"/>
</dbReference>
<feature type="transmembrane region" description="Helical" evidence="6">
    <location>
        <begin position="159"/>
        <end position="180"/>
    </location>
</feature>
<evidence type="ECO:0000256" key="4">
    <source>
        <dbReference type="ARBA" id="ARBA00023008"/>
    </source>
</evidence>
<keyword evidence="4" id="KW-0186">Copper</keyword>
<feature type="domain" description="CopC" evidence="8">
    <location>
        <begin position="21"/>
        <end position="113"/>
    </location>
</feature>
<evidence type="ECO:0000256" key="5">
    <source>
        <dbReference type="SAM" id="MobiDB-lite"/>
    </source>
</evidence>
<evidence type="ECO:0000256" key="1">
    <source>
        <dbReference type="ARBA" id="ARBA00004196"/>
    </source>
</evidence>
<evidence type="ECO:0000256" key="6">
    <source>
        <dbReference type="SAM" id="Phobius"/>
    </source>
</evidence>
<keyword evidence="6" id="KW-0472">Membrane</keyword>
<feature type="region of interest" description="Disordered" evidence="5">
    <location>
        <begin position="123"/>
        <end position="148"/>
    </location>
</feature>
<evidence type="ECO:0000256" key="3">
    <source>
        <dbReference type="ARBA" id="ARBA00022729"/>
    </source>
</evidence>
<sequence length="184" mass="20743">MRKLLLFTFTFLVFVNNAFAHTGIKSSSPQDKEIIHEELKEVTITFDTKLEQNSVFELQKSDGSSVPVEKYLLSENKMVAAFSNPLDNGEYQVTWKIIGADGHPIDGVFSFTVDLPTIKESTEKQEEIKMTGSKLEEKETEKVAESTDLTQQQKKLPSYLIPSILGVLLVVVVGSFLMILRRKK</sequence>
<dbReference type="PANTHER" id="PTHR34820:SF4">
    <property type="entry name" value="INNER MEMBRANE PROTEIN YEBZ"/>
    <property type="match status" value="1"/>
</dbReference>
<dbReference type="Gene3D" id="2.60.40.1220">
    <property type="match status" value="1"/>
</dbReference>
<evidence type="ECO:0000256" key="2">
    <source>
        <dbReference type="ARBA" id="ARBA00022723"/>
    </source>
</evidence>
<feature type="compositionally biased region" description="Basic and acidic residues" evidence="5">
    <location>
        <begin position="123"/>
        <end position="145"/>
    </location>
</feature>
<evidence type="ECO:0000256" key="7">
    <source>
        <dbReference type="SAM" id="SignalP"/>
    </source>
</evidence>
<gene>
    <name evidence="9" type="ORF">SM124_21005</name>
</gene>
<comment type="subcellular location">
    <subcellularLocation>
        <location evidence="1">Cell envelope</location>
    </subcellularLocation>
</comment>
<name>A0ABU5J454_9BACI</name>
<feature type="chain" id="PRO_5047455743" evidence="7">
    <location>
        <begin position="21"/>
        <end position="184"/>
    </location>
</feature>
<dbReference type="InterPro" id="IPR032694">
    <property type="entry name" value="CopC/D"/>
</dbReference>
<evidence type="ECO:0000259" key="8">
    <source>
        <dbReference type="Pfam" id="PF04234"/>
    </source>
</evidence>
<dbReference type="Proteomes" id="UP001290455">
    <property type="component" value="Unassembled WGS sequence"/>
</dbReference>
<accession>A0ABU5J454</accession>
<dbReference type="Pfam" id="PF04234">
    <property type="entry name" value="CopC"/>
    <property type="match status" value="1"/>
</dbReference>
<dbReference type="EMBL" id="JAXOFX010000021">
    <property type="protein sequence ID" value="MDZ5474177.1"/>
    <property type="molecule type" value="Genomic_DNA"/>
</dbReference>
<proteinExistence type="predicted"/>
<keyword evidence="10" id="KW-1185">Reference proteome</keyword>
<organism evidence="9 10">
    <name type="scientific">Robertmurraya mangrovi</name>
    <dbReference type="NCBI Taxonomy" id="3098077"/>
    <lineage>
        <taxon>Bacteria</taxon>
        <taxon>Bacillati</taxon>
        <taxon>Bacillota</taxon>
        <taxon>Bacilli</taxon>
        <taxon>Bacillales</taxon>
        <taxon>Bacillaceae</taxon>
        <taxon>Robertmurraya</taxon>
    </lineage>
</organism>
<evidence type="ECO:0000313" key="10">
    <source>
        <dbReference type="Proteomes" id="UP001290455"/>
    </source>
</evidence>
<dbReference type="InterPro" id="IPR007348">
    <property type="entry name" value="CopC_dom"/>
</dbReference>
<reference evidence="9 10" key="1">
    <citation type="submission" date="2023-11" db="EMBL/GenBank/DDBJ databases">
        <title>Bacillus jintuensis, isolated from a mudflat on the Beibu Gulf coast.</title>
        <authorList>
            <person name="Li M."/>
        </authorList>
    </citation>
    <scope>NUCLEOTIDE SEQUENCE [LARGE SCALE GENOMIC DNA]</scope>
    <source>
        <strain evidence="9 10">31A1R</strain>
    </source>
</reference>
<dbReference type="RefSeq" id="WP_322448471.1">
    <property type="nucleotide sequence ID" value="NZ_JAXOFX010000021.1"/>
</dbReference>
<protein>
    <submittedName>
        <fullName evidence="9">Copper resistance protein CopC</fullName>
    </submittedName>
</protein>
<feature type="signal peptide" evidence="7">
    <location>
        <begin position="1"/>
        <end position="20"/>
    </location>
</feature>